<evidence type="ECO:0000313" key="3">
    <source>
        <dbReference type="Proteomes" id="UP000281406"/>
    </source>
</evidence>
<dbReference type="Proteomes" id="UP000281406">
    <property type="component" value="Unassembled WGS sequence"/>
</dbReference>
<protein>
    <submittedName>
        <fullName evidence="2">Uncharacterized protein</fullName>
    </submittedName>
</protein>
<evidence type="ECO:0000313" key="2">
    <source>
        <dbReference type="EMBL" id="ROL43428.1"/>
    </source>
</evidence>
<comment type="caution">
    <text evidence="2">The sequence shown here is derived from an EMBL/GenBank/DDBJ whole genome shotgun (WGS) entry which is preliminary data.</text>
</comment>
<keyword evidence="3" id="KW-1185">Reference proteome</keyword>
<name>A0A3N0YCD4_ANAGA</name>
<proteinExistence type="predicted"/>
<dbReference type="EMBL" id="RJVU01048406">
    <property type="protein sequence ID" value="ROL43428.1"/>
    <property type="molecule type" value="Genomic_DNA"/>
</dbReference>
<reference evidence="2 3" key="1">
    <citation type="submission" date="2018-10" db="EMBL/GenBank/DDBJ databases">
        <title>Genome assembly for a Yunnan-Guizhou Plateau 3E fish, Anabarilius grahami (Regan), and its evolutionary and genetic applications.</title>
        <authorList>
            <person name="Jiang W."/>
        </authorList>
    </citation>
    <scope>NUCLEOTIDE SEQUENCE [LARGE SCALE GENOMIC DNA]</scope>
    <source>
        <strain evidence="2">AG-KIZ</strain>
        <tissue evidence="2">Muscle</tissue>
    </source>
</reference>
<dbReference type="AlphaFoldDB" id="A0A3N0YCD4"/>
<evidence type="ECO:0000256" key="1">
    <source>
        <dbReference type="SAM" id="MobiDB-lite"/>
    </source>
</evidence>
<sequence>MGLAGELVGEFERGVNLSQPPGADEDELLDDGDVLSLKSSGPAASALLAFNPREQEMAIEGEAGEPAESSKPPCPVYAGLLEVVERASGRLQLPWGRVKKGAACGRLDERFLSDHSPAAP</sequence>
<gene>
    <name evidence="2" type="ORF">DPX16_17249</name>
</gene>
<feature type="region of interest" description="Disordered" evidence="1">
    <location>
        <begin position="12"/>
        <end position="36"/>
    </location>
</feature>
<feature type="compositionally biased region" description="Acidic residues" evidence="1">
    <location>
        <begin position="23"/>
        <end position="33"/>
    </location>
</feature>
<accession>A0A3N0YCD4</accession>
<organism evidence="2 3">
    <name type="scientific">Anabarilius grahami</name>
    <name type="common">Kanglang fish</name>
    <name type="synonym">Barilius grahami</name>
    <dbReference type="NCBI Taxonomy" id="495550"/>
    <lineage>
        <taxon>Eukaryota</taxon>
        <taxon>Metazoa</taxon>
        <taxon>Chordata</taxon>
        <taxon>Craniata</taxon>
        <taxon>Vertebrata</taxon>
        <taxon>Euteleostomi</taxon>
        <taxon>Actinopterygii</taxon>
        <taxon>Neopterygii</taxon>
        <taxon>Teleostei</taxon>
        <taxon>Ostariophysi</taxon>
        <taxon>Cypriniformes</taxon>
        <taxon>Xenocyprididae</taxon>
        <taxon>Xenocypridinae</taxon>
        <taxon>Xenocypridinae incertae sedis</taxon>
        <taxon>Anabarilius</taxon>
    </lineage>
</organism>